<dbReference type="KEGG" id="mtun:MTUNDRAET4_0468"/>
<dbReference type="GO" id="GO:0004123">
    <property type="term" value="F:cystathionine gamma-lyase activity"/>
    <property type="evidence" value="ECO:0007669"/>
    <property type="project" value="TreeGrafter"/>
</dbReference>
<dbReference type="Pfam" id="PF01053">
    <property type="entry name" value="Cys_Met_Meta_PP"/>
    <property type="match status" value="1"/>
</dbReference>
<evidence type="ECO:0000256" key="7">
    <source>
        <dbReference type="ARBA" id="ARBA00049180"/>
    </source>
</evidence>
<dbReference type="Proteomes" id="UP000294360">
    <property type="component" value="Chromosome"/>
</dbReference>
<evidence type="ECO:0000256" key="10">
    <source>
        <dbReference type="ARBA" id="ARBA00078333"/>
    </source>
</evidence>
<evidence type="ECO:0000256" key="6">
    <source>
        <dbReference type="ARBA" id="ARBA00023239"/>
    </source>
</evidence>
<dbReference type="Gene3D" id="3.40.640.10">
    <property type="entry name" value="Type I PLP-dependent aspartate aminotransferase-like (Major domain)"/>
    <property type="match status" value="1"/>
</dbReference>
<evidence type="ECO:0000256" key="8">
    <source>
        <dbReference type="ARBA" id="ARBA00050802"/>
    </source>
</evidence>
<dbReference type="GO" id="GO:0005737">
    <property type="term" value="C:cytoplasm"/>
    <property type="evidence" value="ECO:0007669"/>
    <property type="project" value="TreeGrafter"/>
</dbReference>
<name>A0A4V6IM82_METTU</name>
<sequence>MRRRALRDDQPLASPLLTLFYEAGLKALCGQSSMSKQKALQTIAAANGVAEDSAYGAVTPPIYLSSTFAFERFEKGGAYEYSRSGNPTRDVLADTLAKLEGGAGAVTLASGMAAINLVLAPLEAGDLVVAPHDCYSGAQRLLSAHADKGHFRLELIDLANEDALATALGRRPKLLIIETPSNPLMRVTDLRLLCGRAKEVGAKVAVDNTFLSPALQRPLTFGADYVIHSMTKFLNGHSDVVGGAVICAHADDVEEMKNWANITGVTGSAFDAYLTLRGVRTLFARIERQQKTAGAIASFLQQHPSVEAVHYPGLPSHPSHGVAKAQQSGFGAMLSFEISGGVEAVRRLVETVEIFTLAESLGGVESLIAHPATMTHVSMTPEARSCAGIKDNLLRLSVGLEDEADLIGDLSRALDARG</sequence>
<dbReference type="GO" id="GO:0030170">
    <property type="term" value="F:pyridoxal phosphate binding"/>
    <property type="evidence" value="ECO:0007669"/>
    <property type="project" value="InterPro"/>
</dbReference>
<comment type="catalytic activity">
    <reaction evidence="8">
        <text>L-homocysteine + H2O = 2-oxobutanoate + hydrogen sulfide + NH4(+) + H(+)</text>
        <dbReference type="Rhea" id="RHEA:14501"/>
        <dbReference type="ChEBI" id="CHEBI:15377"/>
        <dbReference type="ChEBI" id="CHEBI:15378"/>
        <dbReference type="ChEBI" id="CHEBI:16763"/>
        <dbReference type="ChEBI" id="CHEBI:28938"/>
        <dbReference type="ChEBI" id="CHEBI:29919"/>
        <dbReference type="ChEBI" id="CHEBI:58199"/>
        <dbReference type="EC" id="4.4.1.2"/>
    </reaction>
</comment>
<dbReference type="GO" id="GO:0003962">
    <property type="term" value="F:cystathionine gamma-synthase activity"/>
    <property type="evidence" value="ECO:0007669"/>
    <property type="project" value="TreeGrafter"/>
</dbReference>
<dbReference type="GO" id="GO:0019346">
    <property type="term" value="P:transsulfuration"/>
    <property type="evidence" value="ECO:0007669"/>
    <property type="project" value="InterPro"/>
</dbReference>
<dbReference type="NCBIfam" id="TIGR02080">
    <property type="entry name" value="O_succ_thio_ly"/>
    <property type="match status" value="1"/>
</dbReference>
<organism evidence="13 14">
    <name type="scientific">Methylocella tundrae</name>
    <dbReference type="NCBI Taxonomy" id="227605"/>
    <lineage>
        <taxon>Bacteria</taxon>
        <taxon>Pseudomonadati</taxon>
        <taxon>Pseudomonadota</taxon>
        <taxon>Alphaproteobacteria</taxon>
        <taxon>Hyphomicrobiales</taxon>
        <taxon>Beijerinckiaceae</taxon>
        <taxon>Methylocella</taxon>
    </lineage>
</organism>
<proteinExistence type="inferred from homology"/>
<evidence type="ECO:0000256" key="3">
    <source>
        <dbReference type="ARBA" id="ARBA00012222"/>
    </source>
</evidence>
<keyword evidence="13" id="KW-0808">Transferase</keyword>
<dbReference type="PANTHER" id="PTHR11808">
    <property type="entry name" value="TRANS-SULFURATION ENZYME FAMILY MEMBER"/>
    <property type="match status" value="1"/>
</dbReference>
<dbReference type="EC" id="4.4.1.11" evidence="3"/>
<protein>
    <recommendedName>
        <fullName evidence="4">L-methionine gamma-lyase</fullName>
        <ecNumber evidence="3">4.4.1.11</ecNumber>
    </recommendedName>
    <alternativeName>
        <fullName evidence="10">L-methionine-alpha-deamino-gamma-mercaptomethane-lyase</fullName>
    </alternativeName>
</protein>
<accession>A0A4V6IM82</accession>
<reference evidence="13 14" key="1">
    <citation type="submission" date="2019-03" db="EMBL/GenBank/DDBJ databases">
        <authorList>
            <person name="Kox A.R. M."/>
        </authorList>
    </citation>
    <scope>NUCLEOTIDE SEQUENCE [LARGE SCALE GENOMIC DNA]</scope>
    <source>
        <strain evidence="13">MTUNDRAET4 annotated genome</strain>
    </source>
</reference>
<dbReference type="InterPro" id="IPR015424">
    <property type="entry name" value="PyrdxlP-dep_Trfase"/>
</dbReference>
<dbReference type="PIRSF" id="PIRSF001434">
    <property type="entry name" value="CGS"/>
    <property type="match status" value="1"/>
</dbReference>
<evidence type="ECO:0000313" key="14">
    <source>
        <dbReference type="Proteomes" id="UP000294360"/>
    </source>
</evidence>
<dbReference type="FunFam" id="3.40.640.10:FF:000046">
    <property type="entry name" value="Cystathionine gamma-lyase"/>
    <property type="match status" value="1"/>
</dbReference>
<comment type="subunit">
    <text evidence="9">Homotetramer; dimer of active dimers.</text>
</comment>
<dbReference type="EMBL" id="LR536450">
    <property type="protein sequence ID" value="VFU07361.1"/>
    <property type="molecule type" value="Genomic_DNA"/>
</dbReference>
<dbReference type="PANTHER" id="PTHR11808:SF75">
    <property type="entry name" value="CYSTATHIONINE GAMMA-SYNTHASE"/>
    <property type="match status" value="1"/>
</dbReference>
<dbReference type="GO" id="GO:0047982">
    <property type="term" value="F:homocysteine desulfhydrase activity"/>
    <property type="evidence" value="ECO:0007669"/>
    <property type="project" value="UniProtKB-EC"/>
</dbReference>
<evidence type="ECO:0000313" key="13">
    <source>
        <dbReference type="EMBL" id="VFU07361.1"/>
    </source>
</evidence>
<feature type="modified residue" description="N6-(pyridoxal phosphate)lysine" evidence="11">
    <location>
        <position position="232"/>
    </location>
</feature>
<evidence type="ECO:0000256" key="4">
    <source>
        <dbReference type="ARBA" id="ARBA00019040"/>
    </source>
</evidence>
<keyword evidence="6" id="KW-0456">Lyase</keyword>
<keyword evidence="5 11" id="KW-0663">Pyridoxal phosphate</keyword>
<dbReference type="InterPro" id="IPR015421">
    <property type="entry name" value="PyrdxlP-dep_Trfase_major"/>
</dbReference>
<comment type="cofactor">
    <cofactor evidence="1 12">
        <name>pyridoxal 5'-phosphate</name>
        <dbReference type="ChEBI" id="CHEBI:597326"/>
    </cofactor>
</comment>
<dbReference type="CDD" id="cd00614">
    <property type="entry name" value="CGS_like"/>
    <property type="match status" value="1"/>
</dbReference>
<dbReference type="InterPro" id="IPR015422">
    <property type="entry name" value="PyrdxlP-dep_Trfase_small"/>
</dbReference>
<evidence type="ECO:0000256" key="9">
    <source>
        <dbReference type="ARBA" id="ARBA00064130"/>
    </source>
</evidence>
<dbReference type="SUPFAM" id="SSF53383">
    <property type="entry name" value="PLP-dependent transferases"/>
    <property type="match status" value="1"/>
</dbReference>
<dbReference type="FunFam" id="3.90.1150.10:FF:000008">
    <property type="entry name" value="Cystathionine gamma-synthase"/>
    <property type="match status" value="1"/>
</dbReference>
<dbReference type="AlphaFoldDB" id="A0A4V6IM82"/>
<evidence type="ECO:0000256" key="11">
    <source>
        <dbReference type="PIRSR" id="PIRSR001434-2"/>
    </source>
</evidence>
<dbReference type="Gene3D" id="3.90.1150.10">
    <property type="entry name" value="Aspartate Aminotransferase, domain 1"/>
    <property type="match status" value="1"/>
</dbReference>
<gene>
    <name evidence="13" type="primary">metB</name>
    <name evidence="13" type="ORF">MTUNDRAET4_0468</name>
</gene>
<dbReference type="GO" id="GO:0018826">
    <property type="term" value="F:methionine gamma-lyase activity"/>
    <property type="evidence" value="ECO:0007669"/>
    <property type="project" value="UniProtKB-EC"/>
</dbReference>
<evidence type="ECO:0000256" key="12">
    <source>
        <dbReference type="RuleBase" id="RU362118"/>
    </source>
</evidence>
<evidence type="ECO:0000256" key="1">
    <source>
        <dbReference type="ARBA" id="ARBA00001933"/>
    </source>
</evidence>
<dbReference type="InterPro" id="IPR011821">
    <property type="entry name" value="O_succ_thio_ly"/>
</dbReference>
<comment type="similarity">
    <text evidence="2">Belongs to the trans-sulfuration enzymes family. L-methionine gamma-lyase subfamily.</text>
</comment>
<evidence type="ECO:0000256" key="5">
    <source>
        <dbReference type="ARBA" id="ARBA00022898"/>
    </source>
</evidence>
<comment type="catalytic activity">
    <reaction evidence="7">
        <text>L-methionine + H2O = methanethiol + 2-oxobutanoate + NH4(+)</text>
        <dbReference type="Rhea" id="RHEA:23800"/>
        <dbReference type="ChEBI" id="CHEBI:15377"/>
        <dbReference type="ChEBI" id="CHEBI:16007"/>
        <dbReference type="ChEBI" id="CHEBI:16763"/>
        <dbReference type="ChEBI" id="CHEBI:28938"/>
        <dbReference type="ChEBI" id="CHEBI:57844"/>
        <dbReference type="EC" id="4.4.1.11"/>
    </reaction>
</comment>
<dbReference type="InterPro" id="IPR000277">
    <property type="entry name" value="Cys/Met-Metab_PyrdxlP-dep_enz"/>
</dbReference>
<dbReference type="GO" id="GO:0019343">
    <property type="term" value="P:cysteine biosynthetic process via cystathionine"/>
    <property type="evidence" value="ECO:0007669"/>
    <property type="project" value="TreeGrafter"/>
</dbReference>
<evidence type="ECO:0000256" key="2">
    <source>
        <dbReference type="ARBA" id="ARBA00008667"/>
    </source>
</evidence>